<evidence type="ECO:0000256" key="1">
    <source>
        <dbReference type="SAM" id="MobiDB-lite"/>
    </source>
</evidence>
<evidence type="ECO:0000313" key="2">
    <source>
        <dbReference type="EMBL" id="PIA49444.1"/>
    </source>
</evidence>
<evidence type="ECO:0000313" key="3">
    <source>
        <dbReference type="Proteomes" id="UP000230069"/>
    </source>
</evidence>
<feature type="compositionally biased region" description="Low complexity" evidence="1">
    <location>
        <begin position="55"/>
        <end position="68"/>
    </location>
</feature>
<organism evidence="2 3">
    <name type="scientific">Aquilegia coerulea</name>
    <name type="common">Rocky mountain columbine</name>
    <dbReference type="NCBI Taxonomy" id="218851"/>
    <lineage>
        <taxon>Eukaryota</taxon>
        <taxon>Viridiplantae</taxon>
        <taxon>Streptophyta</taxon>
        <taxon>Embryophyta</taxon>
        <taxon>Tracheophyta</taxon>
        <taxon>Spermatophyta</taxon>
        <taxon>Magnoliopsida</taxon>
        <taxon>Ranunculales</taxon>
        <taxon>Ranunculaceae</taxon>
        <taxon>Thalictroideae</taxon>
        <taxon>Aquilegia</taxon>
    </lineage>
</organism>
<dbReference type="OrthoDB" id="672903at2759"/>
<proteinExistence type="predicted"/>
<reference evidence="2 3" key="1">
    <citation type="submission" date="2017-09" db="EMBL/GenBank/DDBJ databases">
        <title>WGS assembly of Aquilegia coerulea Goldsmith.</title>
        <authorList>
            <person name="Hodges S."/>
            <person name="Kramer E."/>
            <person name="Nordborg M."/>
            <person name="Tomkins J."/>
            <person name="Borevitz J."/>
            <person name="Derieg N."/>
            <person name="Yan J."/>
            <person name="Mihaltcheva S."/>
            <person name="Hayes R.D."/>
            <person name="Rokhsar D."/>
        </authorList>
    </citation>
    <scope>NUCLEOTIDE SEQUENCE [LARGE SCALE GENOMIC DNA]</scope>
    <source>
        <strain evidence="3">cv. Goldsmith</strain>
    </source>
</reference>
<protein>
    <submittedName>
        <fullName evidence="2">Uncharacterized protein</fullName>
    </submittedName>
</protein>
<feature type="compositionally biased region" description="Basic and acidic residues" evidence="1">
    <location>
        <begin position="1"/>
        <end position="10"/>
    </location>
</feature>
<gene>
    <name evidence="2" type="ORF">AQUCO_01300332v1</name>
</gene>
<name>A0A2G5E0Z5_AQUCA</name>
<keyword evidence="3" id="KW-1185">Reference proteome</keyword>
<feature type="compositionally biased region" description="Basic and acidic residues" evidence="1">
    <location>
        <begin position="142"/>
        <end position="162"/>
    </location>
</feature>
<accession>A0A2G5E0Z5</accession>
<dbReference type="AlphaFoldDB" id="A0A2G5E0Z5"/>
<dbReference type="Proteomes" id="UP000230069">
    <property type="component" value="Unassembled WGS sequence"/>
</dbReference>
<feature type="region of interest" description="Disordered" evidence="1">
    <location>
        <begin position="124"/>
        <end position="162"/>
    </location>
</feature>
<feature type="region of interest" description="Disordered" evidence="1">
    <location>
        <begin position="1"/>
        <end position="68"/>
    </location>
</feature>
<feature type="compositionally biased region" description="Pro residues" evidence="1">
    <location>
        <begin position="37"/>
        <end position="46"/>
    </location>
</feature>
<feature type="compositionally biased region" description="Pro residues" evidence="1">
    <location>
        <begin position="15"/>
        <end position="30"/>
    </location>
</feature>
<dbReference type="PANTHER" id="PTHR35459:SF2">
    <property type="entry name" value="T1N6.14 PROTEIN"/>
    <property type="match status" value="1"/>
</dbReference>
<dbReference type="PANTHER" id="PTHR35459">
    <property type="entry name" value="T1N6.14 PROTEIN"/>
    <property type="match status" value="1"/>
</dbReference>
<dbReference type="EMBL" id="KZ305030">
    <property type="protein sequence ID" value="PIA49444.1"/>
    <property type="molecule type" value="Genomic_DNA"/>
</dbReference>
<sequence length="226" mass="25515">MEEDNNKSEEEVVPNRPPNLPNPPPPPPENLPNSQTPFPPPPPPPPHSKKRKAAAADNNNNNNVDNPNAHYFKLRCLVRDLRPYFIEVLRTPDFRNSRAAHEIRKKMKRVMDVCKKMTMETASVEMSKKPFQSQTISVEDPDSQKHVDSHPEEKQGKSDQVPEKLAELPLSGNNSVMLEDGQIQGSYVVGGSNLGWNFVMYPSSKPIYYGVSKESRQNLQKTMDTS</sequence>